<dbReference type="InterPro" id="IPR036108">
    <property type="entry name" value="4pyrrol_syn_uPrphyn_synt_sf"/>
</dbReference>
<keyword evidence="12" id="KW-1185">Reference proteome</keyword>
<evidence type="ECO:0000259" key="10">
    <source>
        <dbReference type="Pfam" id="PF02602"/>
    </source>
</evidence>
<dbReference type="InterPro" id="IPR039793">
    <property type="entry name" value="UROS/Hem4"/>
</dbReference>
<evidence type="ECO:0000256" key="2">
    <source>
        <dbReference type="ARBA" id="ARBA00008133"/>
    </source>
</evidence>
<organism evidence="11 12">
    <name type="scientific">Vibrio ishigakensis</name>
    <dbReference type="NCBI Taxonomy" id="1481914"/>
    <lineage>
        <taxon>Bacteria</taxon>
        <taxon>Pseudomonadati</taxon>
        <taxon>Pseudomonadota</taxon>
        <taxon>Gammaproteobacteria</taxon>
        <taxon>Vibrionales</taxon>
        <taxon>Vibrionaceae</taxon>
        <taxon>Vibrio</taxon>
    </lineage>
</organism>
<dbReference type="UniPathway" id="UPA00251">
    <property type="reaction ID" value="UER00320"/>
</dbReference>
<evidence type="ECO:0000256" key="1">
    <source>
        <dbReference type="ARBA" id="ARBA00004772"/>
    </source>
</evidence>
<reference evidence="11 12" key="2">
    <citation type="submission" date="2015-01" db="EMBL/GenBank/DDBJ databases">
        <authorList>
            <consortium name="NBRP consortium"/>
            <person name="Sawabe T."/>
            <person name="Meirelles P."/>
            <person name="Feng G."/>
            <person name="Sayaka M."/>
            <person name="Hattori M."/>
            <person name="Ohkuma M."/>
        </authorList>
    </citation>
    <scope>NUCLEOTIDE SEQUENCE [LARGE SCALE GENOMIC DNA]</scope>
    <source>
        <strain evidence="12">JCM 19231</strain>
    </source>
</reference>
<dbReference type="InterPro" id="IPR003754">
    <property type="entry name" value="4pyrrol_synth_uPrphyn_synth"/>
</dbReference>
<evidence type="ECO:0000256" key="4">
    <source>
        <dbReference type="ARBA" id="ARBA00023239"/>
    </source>
</evidence>
<name>A0A0B8NZ92_9VIBR</name>
<dbReference type="RefSeq" id="WP_261834399.1">
    <property type="nucleotide sequence ID" value="NZ_AP024881.1"/>
</dbReference>
<gene>
    <name evidence="11" type="ORF">JCM19231_429</name>
</gene>
<evidence type="ECO:0000313" key="12">
    <source>
        <dbReference type="Proteomes" id="UP000031671"/>
    </source>
</evidence>
<comment type="caution">
    <text evidence="11">The sequence shown here is derived from an EMBL/GenBank/DDBJ whole genome shotgun (WGS) entry which is preliminary data.</text>
</comment>
<evidence type="ECO:0000256" key="5">
    <source>
        <dbReference type="ARBA" id="ARBA00023244"/>
    </source>
</evidence>
<dbReference type="GO" id="GO:0006782">
    <property type="term" value="P:protoporphyrinogen IX biosynthetic process"/>
    <property type="evidence" value="ECO:0007669"/>
    <property type="project" value="UniProtKB-UniRule"/>
</dbReference>
<dbReference type="GO" id="GO:0004852">
    <property type="term" value="F:uroporphyrinogen-III synthase activity"/>
    <property type="evidence" value="ECO:0007669"/>
    <property type="project" value="UniProtKB-UniRule"/>
</dbReference>
<comment type="function">
    <text evidence="6 9">Catalyzes cyclization of the linear tetrapyrrole, hydroxymethylbilane, to the macrocyclic uroporphyrinogen III.</text>
</comment>
<dbReference type="SUPFAM" id="SSF69618">
    <property type="entry name" value="HemD-like"/>
    <property type="match status" value="1"/>
</dbReference>
<dbReference type="Pfam" id="PF02602">
    <property type="entry name" value="HEM4"/>
    <property type="match status" value="1"/>
</dbReference>
<keyword evidence="4 9" id="KW-0456">Lyase</keyword>
<dbReference type="EMBL" id="BBRZ01000027">
    <property type="protein sequence ID" value="GAM56348.1"/>
    <property type="molecule type" value="Genomic_DNA"/>
</dbReference>
<evidence type="ECO:0000256" key="6">
    <source>
        <dbReference type="ARBA" id="ARBA00037589"/>
    </source>
</evidence>
<comment type="catalytic activity">
    <reaction evidence="8 9">
        <text>hydroxymethylbilane = uroporphyrinogen III + H2O</text>
        <dbReference type="Rhea" id="RHEA:18965"/>
        <dbReference type="ChEBI" id="CHEBI:15377"/>
        <dbReference type="ChEBI" id="CHEBI:57308"/>
        <dbReference type="ChEBI" id="CHEBI:57845"/>
        <dbReference type="EC" id="4.2.1.75"/>
    </reaction>
</comment>
<sequence>MKVLIVRPEPDASELQSALSAEGIASLCYPAVSFIPSTISKQAIQDLLSSDFIITVSKPATQFTQQILDFHNQAWPKAHYFAVGKGSAEQLSHCSKHEALHPNIETSEGLLELLASETLQQKQISILRGDSGREFLKEQLEKRGAMVNYFESYRREWHPLASEEQITKWRSFEIDTAIVTSFEQLKFFAQQVPSADKNWLHSLQLLVPSQRVAKLATDIGFQKVRSLEGAANQQILEALQSEIDRNQ</sequence>
<reference evidence="11 12" key="1">
    <citation type="submission" date="2015-01" db="EMBL/GenBank/DDBJ databases">
        <title>Vibrio sp. C1 JCM 19231 whole genome shotgun sequence.</title>
        <authorList>
            <person name="Sawabe T."/>
            <person name="Meirelles P."/>
            <person name="Feng G."/>
            <person name="Sayaka M."/>
            <person name="Hattori M."/>
            <person name="Ohkuma M."/>
        </authorList>
    </citation>
    <scope>NUCLEOTIDE SEQUENCE [LARGE SCALE GENOMIC DNA]</scope>
    <source>
        <strain evidence="12">JCM 19231</strain>
    </source>
</reference>
<proteinExistence type="inferred from homology"/>
<dbReference type="PANTHER" id="PTHR38042">
    <property type="entry name" value="UROPORPHYRINOGEN-III SYNTHASE, CHLOROPLASTIC"/>
    <property type="match status" value="1"/>
</dbReference>
<dbReference type="Gene3D" id="3.40.50.10090">
    <property type="match status" value="2"/>
</dbReference>
<comment type="similarity">
    <text evidence="2 9">Belongs to the uroporphyrinogen-III synthase family.</text>
</comment>
<feature type="domain" description="Tetrapyrrole biosynthesis uroporphyrinogen III synthase" evidence="10">
    <location>
        <begin position="14"/>
        <end position="224"/>
    </location>
</feature>
<keyword evidence="5 9" id="KW-0627">Porphyrin biosynthesis</keyword>
<dbReference type="AlphaFoldDB" id="A0A0B8NZ92"/>
<dbReference type="EC" id="4.2.1.75" evidence="3 9"/>
<dbReference type="CDD" id="cd06578">
    <property type="entry name" value="HemD"/>
    <property type="match status" value="1"/>
</dbReference>
<comment type="pathway">
    <text evidence="1 9">Porphyrin-containing compound metabolism; protoporphyrin-IX biosynthesis; coproporphyrinogen-III from 5-aminolevulinate: step 3/4.</text>
</comment>
<accession>A0A0B8NZ92</accession>
<dbReference type="GO" id="GO:0006780">
    <property type="term" value="P:uroporphyrinogen III biosynthetic process"/>
    <property type="evidence" value="ECO:0007669"/>
    <property type="project" value="UniProtKB-UniRule"/>
</dbReference>
<protein>
    <recommendedName>
        <fullName evidence="7 9">Uroporphyrinogen-III synthase</fullName>
        <ecNumber evidence="3 9">4.2.1.75</ecNumber>
    </recommendedName>
</protein>
<evidence type="ECO:0000256" key="9">
    <source>
        <dbReference type="RuleBase" id="RU366031"/>
    </source>
</evidence>
<evidence type="ECO:0000256" key="3">
    <source>
        <dbReference type="ARBA" id="ARBA00013109"/>
    </source>
</evidence>
<evidence type="ECO:0000256" key="7">
    <source>
        <dbReference type="ARBA" id="ARBA00040167"/>
    </source>
</evidence>
<evidence type="ECO:0000256" key="8">
    <source>
        <dbReference type="ARBA" id="ARBA00048617"/>
    </source>
</evidence>
<dbReference type="Proteomes" id="UP000031671">
    <property type="component" value="Unassembled WGS sequence"/>
</dbReference>
<dbReference type="PANTHER" id="PTHR38042:SF1">
    <property type="entry name" value="UROPORPHYRINOGEN-III SYNTHASE, CHLOROPLASTIC"/>
    <property type="match status" value="1"/>
</dbReference>
<evidence type="ECO:0000313" key="11">
    <source>
        <dbReference type="EMBL" id="GAM56348.1"/>
    </source>
</evidence>